<dbReference type="STRING" id="54.SAMN02745121_06072"/>
<dbReference type="Gene3D" id="3.40.50.1820">
    <property type="entry name" value="alpha/beta hydrolase"/>
    <property type="match status" value="1"/>
</dbReference>
<dbReference type="EMBL" id="FOMX01000022">
    <property type="protein sequence ID" value="SFE91542.1"/>
    <property type="molecule type" value="Genomic_DNA"/>
</dbReference>
<name>A0A1I2EF03_9BACT</name>
<dbReference type="Pfam" id="PF02089">
    <property type="entry name" value="Palm_thioest"/>
    <property type="match status" value="1"/>
</dbReference>
<evidence type="ECO:0000256" key="2">
    <source>
        <dbReference type="SAM" id="SignalP"/>
    </source>
</evidence>
<feature type="compositionally biased region" description="Gly residues" evidence="1">
    <location>
        <begin position="69"/>
        <end position="81"/>
    </location>
</feature>
<gene>
    <name evidence="3" type="ORF">SAMN02745121_06072</name>
</gene>
<organism evidence="3 4">
    <name type="scientific">Nannocystis exedens</name>
    <dbReference type="NCBI Taxonomy" id="54"/>
    <lineage>
        <taxon>Bacteria</taxon>
        <taxon>Pseudomonadati</taxon>
        <taxon>Myxococcota</taxon>
        <taxon>Polyangia</taxon>
        <taxon>Nannocystales</taxon>
        <taxon>Nannocystaceae</taxon>
        <taxon>Nannocystis</taxon>
    </lineage>
</organism>
<proteinExistence type="predicted"/>
<evidence type="ECO:0000256" key="1">
    <source>
        <dbReference type="SAM" id="MobiDB-lite"/>
    </source>
</evidence>
<feature type="region of interest" description="Disordered" evidence="1">
    <location>
        <begin position="23"/>
        <end position="88"/>
    </location>
</feature>
<evidence type="ECO:0000313" key="4">
    <source>
        <dbReference type="Proteomes" id="UP000199400"/>
    </source>
</evidence>
<dbReference type="SUPFAM" id="SSF53474">
    <property type="entry name" value="alpha/beta-Hydrolases"/>
    <property type="match status" value="1"/>
</dbReference>
<accession>A0A1I2EF03</accession>
<protein>
    <submittedName>
        <fullName evidence="3">Triacylglycerol esterase/lipase EstA, alpha/beta hydrolase fold</fullName>
    </submittedName>
</protein>
<reference evidence="4" key="1">
    <citation type="submission" date="2016-10" db="EMBL/GenBank/DDBJ databases">
        <authorList>
            <person name="Varghese N."/>
            <person name="Submissions S."/>
        </authorList>
    </citation>
    <scope>NUCLEOTIDE SEQUENCE [LARGE SCALE GENOMIC DNA]</scope>
    <source>
        <strain evidence="4">ATCC 25963</strain>
    </source>
</reference>
<dbReference type="RefSeq" id="WP_100793284.1">
    <property type="nucleotide sequence ID" value="NZ_FOMX01000022.1"/>
</dbReference>
<keyword evidence="4" id="KW-1185">Reference proteome</keyword>
<dbReference type="Proteomes" id="UP000199400">
    <property type="component" value="Unassembled WGS sequence"/>
</dbReference>
<feature type="signal peptide" evidence="2">
    <location>
        <begin position="1"/>
        <end position="21"/>
    </location>
</feature>
<feature type="chain" id="PRO_5011435530" evidence="2">
    <location>
        <begin position="22"/>
        <end position="482"/>
    </location>
</feature>
<sequence length="482" mass="51023">MSASRSPALTAALAASLVTLACGDAQGPGAGDGMTEGTGTAAGLTTTGDDPPEAPPTTTAPDDDDAGSGTQGHGETTGTGTGEPACDPNQLALVERDYLGVGEDVKGETLPACSEHRWYVAFPDESSWQIRLTRTDGSGPLRATVAYPDEPTALVWQAALAPPLVSGEAPAEAIFAVPRSGEFAVHVRSDSPDAAADYNLEFVCSIGCERETTRFPIVLVHGWTGFEAIGPLTYFYGVTAELESLGYPVEVAVLDPYNSTTVRSGQLAEQLDEFLVAQRARKLDLLGHSQGGIDSRAVVASHGYGDRVSVVVTIASPHRGTYITDLALGLAPGSVEAALGFLLNFVGAVSAQQKSDAEASFYSLSEHYMQDEFNPANPDDPRVQYISYTGRTCDAASFLIPGNDCQDLVDPLIGLGYAVLQVARGDNDGLVTVESAKWGDYRGEMIADHIDEVGQILGVTDLKFDHLEFYRERARDLFAEEH</sequence>
<dbReference type="AlphaFoldDB" id="A0A1I2EF03"/>
<keyword evidence="3" id="KW-0378">Hydrolase</keyword>
<dbReference type="PROSITE" id="PS51257">
    <property type="entry name" value="PROKAR_LIPOPROTEIN"/>
    <property type="match status" value="1"/>
</dbReference>
<evidence type="ECO:0000313" key="3">
    <source>
        <dbReference type="EMBL" id="SFE91542.1"/>
    </source>
</evidence>
<feature type="compositionally biased region" description="Gly residues" evidence="1">
    <location>
        <begin position="26"/>
        <end position="36"/>
    </location>
</feature>
<keyword evidence="2" id="KW-0732">Signal</keyword>
<dbReference type="GO" id="GO:0016787">
    <property type="term" value="F:hydrolase activity"/>
    <property type="evidence" value="ECO:0007669"/>
    <property type="project" value="UniProtKB-KW"/>
</dbReference>
<dbReference type="InterPro" id="IPR029058">
    <property type="entry name" value="AB_hydrolase_fold"/>
</dbReference>
<feature type="compositionally biased region" description="Low complexity" evidence="1">
    <location>
        <begin position="37"/>
        <end position="49"/>
    </location>
</feature>